<dbReference type="InterPro" id="IPR003607">
    <property type="entry name" value="HD/PDEase_dom"/>
</dbReference>
<dbReference type="InterPro" id="IPR006674">
    <property type="entry name" value="HD_domain"/>
</dbReference>
<gene>
    <name evidence="2" type="ORF">AALG99_01460</name>
</gene>
<dbReference type="RefSeq" id="WP_369882298.1">
    <property type="nucleotide sequence ID" value="NZ_JBCLTR010000001.1"/>
</dbReference>
<evidence type="ECO:0000259" key="1">
    <source>
        <dbReference type="Pfam" id="PF01966"/>
    </source>
</evidence>
<keyword evidence="3" id="KW-1185">Reference proteome</keyword>
<feature type="domain" description="HD" evidence="1">
    <location>
        <begin position="50"/>
        <end position="155"/>
    </location>
</feature>
<comment type="caution">
    <text evidence="2">The sequence shown here is derived from an EMBL/GenBank/DDBJ whole genome shotgun (WGS) entry which is preliminary data.</text>
</comment>
<name>A0ABV4DCD3_9FIRM</name>
<dbReference type="Pfam" id="PF01966">
    <property type="entry name" value="HD"/>
    <property type="match status" value="1"/>
</dbReference>
<organism evidence="2 3">
    <name type="scientific">Anaerostipes hominis</name>
    <name type="common">ex Lee et al. 2021</name>
    <dbReference type="NCBI Taxonomy" id="2025494"/>
    <lineage>
        <taxon>Bacteria</taxon>
        <taxon>Bacillati</taxon>
        <taxon>Bacillota</taxon>
        <taxon>Clostridia</taxon>
        <taxon>Lachnospirales</taxon>
        <taxon>Lachnospiraceae</taxon>
        <taxon>Anaerostipes</taxon>
    </lineage>
</organism>
<dbReference type="EMBL" id="JBCLTR010000001">
    <property type="protein sequence ID" value="MEY8632201.1"/>
    <property type="molecule type" value="Genomic_DNA"/>
</dbReference>
<reference evidence="2 3" key="1">
    <citation type="submission" date="2024-03" db="EMBL/GenBank/DDBJ databases">
        <title>Mouse gut bacterial collection (mGBC) of GemPharmatech.</title>
        <authorList>
            <person name="He Y."/>
            <person name="Dong L."/>
            <person name="Wu D."/>
            <person name="Gao X."/>
            <person name="Lin Z."/>
        </authorList>
    </citation>
    <scope>NUCLEOTIDE SEQUENCE [LARGE SCALE GENOMIC DNA]</scope>
    <source>
        <strain evidence="2 3">32-10</strain>
    </source>
</reference>
<dbReference type="SUPFAM" id="SSF109604">
    <property type="entry name" value="HD-domain/PDEase-like"/>
    <property type="match status" value="1"/>
</dbReference>
<accession>A0ABV4DCD3</accession>
<dbReference type="Proteomes" id="UP001565219">
    <property type="component" value="Unassembled WGS sequence"/>
</dbReference>
<proteinExistence type="predicted"/>
<dbReference type="CDD" id="cd00077">
    <property type="entry name" value="HDc"/>
    <property type="match status" value="1"/>
</dbReference>
<protein>
    <submittedName>
        <fullName evidence="2">HD domain-containing protein</fullName>
    </submittedName>
</protein>
<sequence length="191" mass="21371">MENIRDIITNKLMETKREGMEDLLVGLEEIGFWEAPCSTQYHLAKAGGLAEHSLNVAIAADSLEAALLPSTIGVDHNSVIITALLHDVGKCGGFGKPNYIENILKSGKQSASKPYASNKDLLYVDHEIRSITFIEKYIELTEDEEWAILMHNGLYGSFRYQIQGKETPLYLILHSADMWAARVMEKEEEDA</sequence>
<dbReference type="Gene3D" id="1.10.3210.10">
    <property type="entry name" value="Hypothetical protein af1432"/>
    <property type="match status" value="1"/>
</dbReference>
<evidence type="ECO:0000313" key="2">
    <source>
        <dbReference type="EMBL" id="MEY8632201.1"/>
    </source>
</evidence>
<evidence type="ECO:0000313" key="3">
    <source>
        <dbReference type="Proteomes" id="UP001565219"/>
    </source>
</evidence>